<reference evidence="2 3" key="1">
    <citation type="journal article" date="2015" name="Sci. Rep.">
        <title>Functional and structural properties of a novel cellulosome-like multienzyme complex: efficient glycoside hydrolysis of water-insoluble 7-xylosyl-10-deacetylpaclitaxel.</title>
        <authorList>
            <person name="Dou T.Y."/>
            <person name="Luan H.W."/>
            <person name="Ge G.B."/>
            <person name="Dong M.M."/>
            <person name="Zou H.F."/>
            <person name="He Y.Q."/>
            <person name="Cui P."/>
            <person name="Wang J.Y."/>
            <person name="Hao D.C."/>
            <person name="Yang S.L."/>
            <person name="Yang L."/>
        </authorList>
    </citation>
    <scope>NUCLEOTIDE SEQUENCE [LARGE SCALE GENOMIC DNA]</scope>
    <source>
        <strain evidence="2 3">F16</strain>
    </source>
</reference>
<dbReference type="Proteomes" id="UP000037387">
    <property type="component" value="Unassembled WGS sequence"/>
</dbReference>
<organism evidence="2 3">
    <name type="scientific">Cellulosimicrobium cellulans F16</name>
    <dbReference type="NCBI Taxonomy" id="1350482"/>
    <lineage>
        <taxon>Bacteria</taxon>
        <taxon>Bacillati</taxon>
        <taxon>Actinomycetota</taxon>
        <taxon>Actinomycetes</taxon>
        <taxon>Micrococcales</taxon>
        <taxon>Promicromonosporaceae</taxon>
        <taxon>Cellulosimicrobium</taxon>
    </lineage>
</organism>
<accession>A0A0M0FAQ7</accession>
<dbReference type="PATRIC" id="fig|1350482.3.peg.331"/>
<dbReference type="Gene3D" id="3.30.70.100">
    <property type="match status" value="1"/>
</dbReference>
<dbReference type="AlphaFoldDB" id="A0A0M0FAQ7"/>
<protein>
    <submittedName>
        <fullName evidence="2">Copper chaperone</fullName>
    </submittedName>
</protein>
<dbReference type="SUPFAM" id="SSF55008">
    <property type="entry name" value="HMA, heavy metal-associated domain"/>
    <property type="match status" value="1"/>
</dbReference>
<name>A0A0M0FAQ7_CELCE</name>
<evidence type="ECO:0000313" key="3">
    <source>
        <dbReference type="Proteomes" id="UP000037387"/>
    </source>
</evidence>
<dbReference type="RefSeq" id="WP_047231872.1">
    <property type="nucleotide sequence ID" value="NZ_KQ435288.1"/>
</dbReference>
<evidence type="ECO:0000313" key="2">
    <source>
        <dbReference type="EMBL" id="KON74679.1"/>
    </source>
</evidence>
<dbReference type="InterPro" id="IPR006121">
    <property type="entry name" value="HMA_dom"/>
</dbReference>
<keyword evidence="3" id="KW-1185">Reference proteome</keyword>
<gene>
    <name evidence="2" type="ORF">M768_01735</name>
</gene>
<dbReference type="GO" id="GO:0046872">
    <property type="term" value="F:metal ion binding"/>
    <property type="evidence" value="ECO:0007669"/>
    <property type="project" value="InterPro"/>
</dbReference>
<proteinExistence type="predicted"/>
<sequence length="72" mass="7580">MSIVEIEYQVTGMTCGHCEMSVREEVEQVPGVTAIDVSATTGRLVVTADQPLDDAAVVAAVDEAGYQAVRVP</sequence>
<dbReference type="PROSITE" id="PS50846">
    <property type="entry name" value="HMA_2"/>
    <property type="match status" value="1"/>
</dbReference>
<comment type="caution">
    <text evidence="2">The sequence shown here is derived from an EMBL/GenBank/DDBJ whole genome shotgun (WGS) entry which is preliminary data.</text>
</comment>
<dbReference type="CDD" id="cd00371">
    <property type="entry name" value="HMA"/>
    <property type="match status" value="1"/>
</dbReference>
<dbReference type="Pfam" id="PF00403">
    <property type="entry name" value="HMA"/>
    <property type="match status" value="1"/>
</dbReference>
<feature type="domain" description="HMA" evidence="1">
    <location>
        <begin position="4"/>
        <end position="69"/>
    </location>
</feature>
<dbReference type="EMBL" id="ATNL01000006">
    <property type="protein sequence ID" value="KON74679.1"/>
    <property type="molecule type" value="Genomic_DNA"/>
</dbReference>
<evidence type="ECO:0000259" key="1">
    <source>
        <dbReference type="PROSITE" id="PS50846"/>
    </source>
</evidence>
<dbReference type="InterPro" id="IPR036163">
    <property type="entry name" value="HMA_dom_sf"/>
</dbReference>